<dbReference type="EMBL" id="JAJISC010000002">
    <property type="protein sequence ID" value="MCS2608688.1"/>
    <property type="molecule type" value="Genomic_DNA"/>
</dbReference>
<evidence type="ECO:0000256" key="1">
    <source>
        <dbReference type="SAM" id="MobiDB-lite"/>
    </source>
</evidence>
<dbReference type="PANTHER" id="PTHR47197">
    <property type="entry name" value="PROTEIN NIRF"/>
    <property type="match status" value="1"/>
</dbReference>
<evidence type="ECO:0000256" key="2">
    <source>
        <dbReference type="SAM" id="SignalP"/>
    </source>
</evidence>
<keyword evidence="2" id="KW-0732">Signal</keyword>
<name>A0ABT2EBG1_9GAMM</name>
<comment type="caution">
    <text evidence="3">The sequence shown here is derived from an EMBL/GenBank/DDBJ whole genome shotgun (WGS) entry which is preliminary data.</text>
</comment>
<dbReference type="SUPFAM" id="SSF51004">
    <property type="entry name" value="C-terminal (heme d1) domain of cytochrome cd1-nitrite reductase"/>
    <property type="match status" value="1"/>
</dbReference>
<dbReference type="Gene3D" id="2.130.10.10">
    <property type="entry name" value="YVTN repeat-like/Quinoprotein amine dehydrogenase"/>
    <property type="match status" value="1"/>
</dbReference>
<evidence type="ECO:0000313" key="4">
    <source>
        <dbReference type="Proteomes" id="UP001165542"/>
    </source>
</evidence>
<feature type="compositionally biased region" description="Basic and acidic residues" evidence="1">
    <location>
        <begin position="443"/>
        <end position="455"/>
    </location>
</feature>
<feature type="chain" id="PRO_5047371928" description="ATP-binding protein" evidence="2">
    <location>
        <begin position="30"/>
        <end position="462"/>
    </location>
</feature>
<gene>
    <name evidence="3" type="ORF">LLY24_05040</name>
</gene>
<dbReference type="PANTHER" id="PTHR47197:SF3">
    <property type="entry name" value="DIHYDRO-HEME D1 DEHYDROGENASE"/>
    <property type="match status" value="1"/>
</dbReference>
<dbReference type="InterPro" id="IPR051200">
    <property type="entry name" value="Host-pathogen_enzymatic-act"/>
</dbReference>
<proteinExistence type="predicted"/>
<keyword evidence="4" id="KW-1185">Reference proteome</keyword>
<feature type="signal peptide" evidence="2">
    <location>
        <begin position="1"/>
        <end position="29"/>
    </location>
</feature>
<dbReference type="Proteomes" id="UP001165542">
    <property type="component" value="Unassembled WGS sequence"/>
</dbReference>
<evidence type="ECO:0000313" key="3">
    <source>
        <dbReference type="EMBL" id="MCS2608688.1"/>
    </source>
</evidence>
<evidence type="ECO:0008006" key="5">
    <source>
        <dbReference type="Google" id="ProtNLM"/>
    </source>
</evidence>
<dbReference type="InterPro" id="IPR015943">
    <property type="entry name" value="WD40/YVTN_repeat-like_dom_sf"/>
</dbReference>
<protein>
    <recommendedName>
        <fullName evidence="5">ATP-binding protein</fullName>
    </recommendedName>
</protein>
<accession>A0ABT2EBG1</accession>
<reference evidence="3" key="1">
    <citation type="submission" date="2021-11" db="EMBL/GenBank/DDBJ databases">
        <title>Halomonas sp., isolated from a coastal aquaculture zone in Dongshan Bay.</title>
        <authorList>
            <person name="Lin W."/>
        </authorList>
    </citation>
    <scope>NUCLEOTIDE SEQUENCE</scope>
    <source>
        <strain evidence="3">Yzlin-01</strain>
    </source>
</reference>
<dbReference type="InterPro" id="IPR011048">
    <property type="entry name" value="Haem_d1_sf"/>
</dbReference>
<sequence length="462" mass="49184">MQRLPQRFRLKPLAAVAIALWALPTLASAQVFDQPDTNFQGGVYPSTPLIVPGSDVEFVGRGFTPGQTVVLSRGTTALNDTPYTADDEGNFNATITLPEDAVPGRHPLVMVAETPYAASIVELKISPEIALSGDDAFDVVDAALPAGLYQSAYSSESNALFVTRAVGRPPVTQSGLLKLDPDTLEVVAEATPEEVPGFDDERVFAVYGVGVDDTNGHVWVTNTRENTVAVYSQEDLSLVKQFEPGTVPHARDVIVDSQRGKVYASATGDNHLTVFDAATLEKTGEIEIDSDVRGEQFTPMSLTLDEASGRLFTVSIATPEAVVIDTESDSVEKIIPLTNASRASGVAFDAENNQLLIVSQGSDNLLYVDVDSGEIHHDVPVGAGPLNVAFDTETGLAYISNRASGTIAVLDRDGELVANLDGGTFPNHVHADGRGHVFAVNKARGEDDPEGDHVRRLQPVNP</sequence>
<organism evidence="3 4">
    <name type="scientific">Halomonas dongshanensis</name>
    <dbReference type="NCBI Taxonomy" id="2890835"/>
    <lineage>
        <taxon>Bacteria</taxon>
        <taxon>Pseudomonadati</taxon>
        <taxon>Pseudomonadota</taxon>
        <taxon>Gammaproteobacteria</taxon>
        <taxon>Oceanospirillales</taxon>
        <taxon>Halomonadaceae</taxon>
        <taxon>Halomonas</taxon>
    </lineage>
</organism>
<dbReference type="RefSeq" id="WP_259035196.1">
    <property type="nucleotide sequence ID" value="NZ_JAJISC010000002.1"/>
</dbReference>
<feature type="region of interest" description="Disordered" evidence="1">
    <location>
        <begin position="443"/>
        <end position="462"/>
    </location>
</feature>